<dbReference type="InterPro" id="IPR036900">
    <property type="entry name" value="A-D-PHexomutase_C_sf"/>
</dbReference>
<dbReference type="Pfam" id="PF21404">
    <property type="entry name" value="AMG1_III"/>
    <property type="match status" value="2"/>
</dbReference>
<dbReference type="Pfam" id="PF00408">
    <property type="entry name" value="PGM_PMM_IV"/>
    <property type="match status" value="1"/>
</dbReference>
<feature type="signal peptide" evidence="1">
    <location>
        <begin position="1"/>
        <end position="19"/>
    </location>
</feature>
<dbReference type="InterPro" id="IPR049022">
    <property type="entry name" value="AMG1_III"/>
</dbReference>
<proteinExistence type="predicted"/>
<dbReference type="PANTHER" id="PTHR45955">
    <property type="entry name" value="PHOSPHOACETYLGLUCOSAMINE MUTASE"/>
    <property type="match status" value="1"/>
</dbReference>
<keyword evidence="5" id="KW-1185">Reference proteome</keyword>
<dbReference type="OrthoDB" id="1928at2759"/>
<evidence type="ECO:0008006" key="6">
    <source>
        <dbReference type="Google" id="ProtNLM"/>
    </source>
</evidence>
<dbReference type="Proteomes" id="UP000796880">
    <property type="component" value="Unassembled WGS sequence"/>
</dbReference>
<feature type="domain" description="Alpha-D-phosphohexomutase C-terminal" evidence="2">
    <location>
        <begin position="202"/>
        <end position="269"/>
    </location>
</feature>
<evidence type="ECO:0000313" key="4">
    <source>
        <dbReference type="EMBL" id="KAF3431725.1"/>
    </source>
</evidence>
<name>A0A8K0GRI9_9ROSA</name>
<evidence type="ECO:0000256" key="1">
    <source>
        <dbReference type="SAM" id="SignalP"/>
    </source>
</evidence>
<accession>A0A8K0GRI9</accession>
<dbReference type="SUPFAM" id="SSF55957">
    <property type="entry name" value="Phosphoglucomutase, C-terminal domain"/>
    <property type="match status" value="1"/>
</dbReference>
<evidence type="ECO:0000259" key="2">
    <source>
        <dbReference type="Pfam" id="PF00408"/>
    </source>
</evidence>
<organism evidence="4 5">
    <name type="scientific">Rhamnella rubrinervis</name>
    <dbReference type="NCBI Taxonomy" id="2594499"/>
    <lineage>
        <taxon>Eukaryota</taxon>
        <taxon>Viridiplantae</taxon>
        <taxon>Streptophyta</taxon>
        <taxon>Embryophyta</taxon>
        <taxon>Tracheophyta</taxon>
        <taxon>Spermatophyta</taxon>
        <taxon>Magnoliopsida</taxon>
        <taxon>eudicotyledons</taxon>
        <taxon>Gunneridae</taxon>
        <taxon>Pentapetalae</taxon>
        <taxon>rosids</taxon>
        <taxon>fabids</taxon>
        <taxon>Rosales</taxon>
        <taxon>Rhamnaceae</taxon>
        <taxon>rhamnoid group</taxon>
        <taxon>Rhamneae</taxon>
        <taxon>Rhamnella</taxon>
    </lineage>
</organism>
<sequence>MSFLCWVWVLDGLIPSGRKSNEVVGKLIVDGANGVGGEKLQVYKEDLELNGLVIEVQNTGLEGGVLNEGVGADFVPHMALVHKMTECFDESTISDTKLSDDYPCRIGVQTAYANGASTDFLKQQGLKVVFTPTGVKYLHEKSSKFRTTECCFGTIAISKLINQAVGDALSGMLLVEAILRYMGWSIHRWNELYHDLPSRQLKVKVVDKTSVVTANAETEVVKPLGIQEASNAETANHPKGQCFIRPSETENVIHVYAETSLQDEADRLA</sequence>
<dbReference type="Gene3D" id="3.30.310.50">
    <property type="entry name" value="Alpha-D-phosphohexomutase, C-terminal domain"/>
    <property type="match status" value="1"/>
</dbReference>
<dbReference type="GO" id="GO:0004610">
    <property type="term" value="F:phosphoacetylglucosamine mutase activity"/>
    <property type="evidence" value="ECO:0007669"/>
    <property type="project" value="TreeGrafter"/>
</dbReference>
<dbReference type="InterPro" id="IPR005843">
    <property type="entry name" value="A-D-PHexomutase_C"/>
</dbReference>
<reference evidence="4" key="1">
    <citation type="submission" date="2020-03" db="EMBL/GenBank/DDBJ databases">
        <title>A high-quality chromosome-level genome assembly of a woody plant with both climbing and erect habits, Rhamnella rubrinervis.</title>
        <authorList>
            <person name="Lu Z."/>
            <person name="Yang Y."/>
            <person name="Zhu X."/>
            <person name="Sun Y."/>
        </authorList>
    </citation>
    <scope>NUCLEOTIDE SEQUENCE</scope>
    <source>
        <strain evidence="4">BYM</strain>
        <tissue evidence="4">Leaf</tissue>
    </source>
</reference>
<keyword evidence="1" id="KW-0732">Signal</keyword>
<evidence type="ECO:0000259" key="3">
    <source>
        <dbReference type="Pfam" id="PF21404"/>
    </source>
</evidence>
<dbReference type="EMBL" id="VOIH02000012">
    <property type="protein sequence ID" value="KAF3431725.1"/>
    <property type="molecule type" value="Genomic_DNA"/>
</dbReference>
<dbReference type="GO" id="GO:0006048">
    <property type="term" value="P:UDP-N-acetylglucosamine biosynthetic process"/>
    <property type="evidence" value="ECO:0007669"/>
    <property type="project" value="TreeGrafter"/>
</dbReference>
<protein>
    <recommendedName>
        <fullName evidence="6">Phosphoacetylglucosamine mutase</fullName>
    </recommendedName>
</protein>
<evidence type="ECO:0000313" key="5">
    <source>
        <dbReference type="Proteomes" id="UP000796880"/>
    </source>
</evidence>
<comment type="caution">
    <text evidence="4">The sequence shown here is derived from an EMBL/GenBank/DDBJ whole genome shotgun (WGS) entry which is preliminary data.</text>
</comment>
<gene>
    <name evidence="4" type="ORF">FNV43_RR26460</name>
</gene>
<feature type="domain" description="Phosphoacetylglucosamine mutase AMG1" evidence="3">
    <location>
        <begin position="102"/>
        <end position="145"/>
    </location>
</feature>
<feature type="domain" description="Phosphoacetylglucosamine mutase AMG1" evidence="3">
    <location>
        <begin position="156"/>
        <end position="184"/>
    </location>
</feature>
<dbReference type="AlphaFoldDB" id="A0A8K0GRI9"/>
<dbReference type="PANTHER" id="PTHR45955:SF1">
    <property type="entry name" value="PHOSPHOACETYLGLUCOSAMINE MUTASE"/>
    <property type="match status" value="1"/>
</dbReference>
<feature type="chain" id="PRO_5035462699" description="Phosphoacetylglucosamine mutase" evidence="1">
    <location>
        <begin position="20"/>
        <end position="269"/>
    </location>
</feature>